<dbReference type="GO" id="GO:0050667">
    <property type="term" value="P:homocysteine metabolic process"/>
    <property type="evidence" value="ECO:0007669"/>
    <property type="project" value="TreeGrafter"/>
</dbReference>
<organism evidence="5 6">
    <name type="scientific">Streptomyces tuirus</name>
    <dbReference type="NCBI Taxonomy" id="68278"/>
    <lineage>
        <taxon>Bacteria</taxon>
        <taxon>Bacillati</taxon>
        <taxon>Actinomycetota</taxon>
        <taxon>Actinomycetes</taxon>
        <taxon>Kitasatosporales</taxon>
        <taxon>Streptomycetaceae</taxon>
        <taxon>Streptomyces</taxon>
    </lineage>
</organism>
<reference evidence="5 6" key="1">
    <citation type="journal article" date="2014" name="Int. J. Syst. Evol. Microbiol.">
        <title>Complete genome sequence of Corynebacterium casei LMG S-19264T (=DSM 44701T), isolated from a smear-ripened cheese.</title>
        <authorList>
            <consortium name="US DOE Joint Genome Institute (JGI-PGF)"/>
            <person name="Walter F."/>
            <person name="Albersmeier A."/>
            <person name="Kalinowski J."/>
            <person name="Ruckert C."/>
        </authorList>
    </citation>
    <scope>NUCLEOTIDE SEQUENCE [LARGE SCALE GENOMIC DNA]</scope>
    <source>
        <strain evidence="5 6">JCM 4255</strain>
    </source>
</reference>
<dbReference type="GO" id="GO:0008705">
    <property type="term" value="F:methionine synthase activity"/>
    <property type="evidence" value="ECO:0007669"/>
    <property type="project" value="TreeGrafter"/>
</dbReference>
<dbReference type="InterPro" id="IPR036724">
    <property type="entry name" value="Cobalamin-bd_sf"/>
</dbReference>
<dbReference type="Gene3D" id="3.40.50.280">
    <property type="entry name" value="Cobalamin-binding domain"/>
    <property type="match status" value="1"/>
</dbReference>
<keyword evidence="2" id="KW-0170">Cobalt</keyword>
<sequence>MTAPITGIDDGPGRHGVGARLSAPHDEAASGPWADKLWAAVRTGDEYTAVYVATDALAAGLDPESVLLDVIGAVQHRVGLEWAANRMSVADEHAATAINDRVIAVLPARRPANGRGRITVACVDQEWHALPARLVAETLRLRGWRVDYLGAQVPTAHLISHIHRTGPDAVCLSSSLPVRLPLAHSAITAVQAAGTPVMAGGLAFGPDGRYARLLGADAWAPDARAAADRLAAGPLTRPVPAHQAVDDLPHLADQEYTLVARSSTRLVRDTFQRLEQHIPALRDYSDEQRERTAEDIAHIVSFLTAALYVDSDEVFTGFLAWTAEVLTARRVPARSLPPCLDLLEEQLHDFPRARRLLDAGRTALASRP</sequence>
<dbReference type="SUPFAM" id="SSF52242">
    <property type="entry name" value="Cobalamin (vitamin B12)-binding domain"/>
    <property type="match status" value="1"/>
</dbReference>
<evidence type="ECO:0000259" key="4">
    <source>
        <dbReference type="PROSITE" id="PS51332"/>
    </source>
</evidence>
<evidence type="ECO:0000313" key="6">
    <source>
        <dbReference type="Proteomes" id="UP000516373"/>
    </source>
</evidence>
<keyword evidence="1" id="KW-0479">Metal-binding</keyword>
<gene>
    <name evidence="5" type="ORF">GCM10017668_12720</name>
</gene>
<dbReference type="InterPro" id="IPR003759">
    <property type="entry name" value="Cbl-bd_cap"/>
</dbReference>
<dbReference type="Pfam" id="PF02310">
    <property type="entry name" value="B12-binding"/>
    <property type="match status" value="1"/>
</dbReference>
<dbReference type="PROSITE" id="PS51332">
    <property type="entry name" value="B12_BINDING"/>
    <property type="match status" value="1"/>
</dbReference>
<dbReference type="KEGG" id="stui:GCM10017668_12720"/>
<dbReference type="GO" id="GO:0046653">
    <property type="term" value="P:tetrahydrofolate metabolic process"/>
    <property type="evidence" value="ECO:0007669"/>
    <property type="project" value="TreeGrafter"/>
</dbReference>
<evidence type="ECO:0000256" key="1">
    <source>
        <dbReference type="ARBA" id="ARBA00022723"/>
    </source>
</evidence>
<dbReference type="AlphaFoldDB" id="A0A7G1N9I2"/>
<dbReference type="Pfam" id="PF02607">
    <property type="entry name" value="B12-binding_2"/>
    <property type="match status" value="1"/>
</dbReference>
<dbReference type="InterPro" id="IPR036594">
    <property type="entry name" value="Meth_synthase_dom"/>
</dbReference>
<name>A0A7G1N9I2_9ACTN</name>
<dbReference type="EMBL" id="AP023439">
    <property type="protein sequence ID" value="BCL19429.1"/>
    <property type="molecule type" value="Genomic_DNA"/>
</dbReference>
<dbReference type="RefSeq" id="WP_190897578.1">
    <property type="nucleotide sequence ID" value="NZ_AP023439.1"/>
</dbReference>
<evidence type="ECO:0000256" key="2">
    <source>
        <dbReference type="ARBA" id="ARBA00023285"/>
    </source>
</evidence>
<dbReference type="GO" id="GO:0005829">
    <property type="term" value="C:cytosol"/>
    <property type="evidence" value="ECO:0007669"/>
    <property type="project" value="TreeGrafter"/>
</dbReference>
<dbReference type="PANTHER" id="PTHR45833">
    <property type="entry name" value="METHIONINE SYNTHASE"/>
    <property type="match status" value="1"/>
</dbReference>
<evidence type="ECO:0000256" key="3">
    <source>
        <dbReference type="SAM" id="MobiDB-lite"/>
    </source>
</evidence>
<dbReference type="Proteomes" id="UP000516373">
    <property type="component" value="Chromosome"/>
</dbReference>
<dbReference type="InterPro" id="IPR050554">
    <property type="entry name" value="Met_Synthase/Corrinoid"/>
</dbReference>
<feature type="domain" description="B12-binding" evidence="4">
    <location>
        <begin position="115"/>
        <end position="255"/>
    </location>
</feature>
<protein>
    <submittedName>
        <fullName evidence="5">Cobalamin-binding protein</fullName>
    </submittedName>
</protein>
<feature type="region of interest" description="Disordered" evidence="3">
    <location>
        <begin position="1"/>
        <end position="27"/>
    </location>
</feature>
<dbReference type="PANTHER" id="PTHR45833:SF1">
    <property type="entry name" value="METHIONINE SYNTHASE"/>
    <property type="match status" value="1"/>
</dbReference>
<dbReference type="CDD" id="cd02065">
    <property type="entry name" value="B12-binding_like"/>
    <property type="match status" value="1"/>
</dbReference>
<dbReference type="InterPro" id="IPR006158">
    <property type="entry name" value="Cobalamin-bd"/>
</dbReference>
<dbReference type="GO" id="GO:0046872">
    <property type="term" value="F:metal ion binding"/>
    <property type="evidence" value="ECO:0007669"/>
    <property type="project" value="UniProtKB-KW"/>
</dbReference>
<accession>A0A7G1N9I2</accession>
<proteinExistence type="predicted"/>
<evidence type="ECO:0000313" key="5">
    <source>
        <dbReference type="EMBL" id="BCL19429.1"/>
    </source>
</evidence>
<dbReference type="Gene3D" id="1.10.1240.10">
    <property type="entry name" value="Methionine synthase domain"/>
    <property type="match status" value="1"/>
</dbReference>
<dbReference type="GO" id="GO:0031419">
    <property type="term" value="F:cobalamin binding"/>
    <property type="evidence" value="ECO:0007669"/>
    <property type="project" value="InterPro"/>
</dbReference>